<reference evidence="4 5" key="1">
    <citation type="submission" date="2021-04" db="EMBL/GenBank/DDBJ databases">
        <title>Complete genome sequence of Stygiolobus sp. KN-1.</title>
        <authorList>
            <person name="Nakamura K."/>
            <person name="Sakai H."/>
            <person name="Kurosawa N."/>
        </authorList>
    </citation>
    <scope>NUCLEOTIDE SEQUENCE [LARGE SCALE GENOMIC DNA]</scope>
    <source>
        <strain evidence="4 5">KN-1</strain>
    </source>
</reference>
<proteinExistence type="predicted"/>
<dbReference type="AlphaFoldDB" id="A0A8D5U5W1"/>
<feature type="coiled-coil region" evidence="1">
    <location>
        <begin position="8"/>
        <end position="35"/>
    </location>
</feature>
<dbReference type="Pfam" id="PF13173">
    <property type="entry name" value="AAA_14"/>
    <property type="match status" value="1"/>
</dbReference>
<dbReference type="InterPro" id="IPR027417">
    <property type="entry name" value="P-loop_NTPase"/>
</dbReference>
<feature type="domain" description="AAA" evidence="2">
    <location>
        <begin position="47"/>
        <end position="166"/>
    </location>
</feature>
<sequence length="413" mass="47411">MEYTPMNVEEVKSVLKELREEATELISNERIILREVPDLLSFLSIPNVLAILGVRRSGKSTLSLLLLRGKDFAYVNFDDERLRGLKDLSRLEEAIYSLYGNINYLLFDEVQNVKGWEPFVSRLRRGGKRVIITGSNSKLLSGELATSLTGRHVDYFLFPFSFKEYLRFNGVVTGDVMTTRERALVKGYLEKYLELGGFPEALMLGSRVMLNSIYNDILFRDVVSRLKVKRVERFKDFASAVVSLYSSEVSINRLAKIIKVDYKTADEWFSGIVESYLVHIVKRYSAKVSSLGENKKVYVTDPGIIHEVVVKKDKGRIIEDLVAVHLLRKNQFKGIYYVKGEDYEVDFYDEVNGELIQVTFDDEIRDRKIRGLVKASSLLGIGRLKVVTWDSEGEVKVEGKKVEIEPLWKFLLR</sequence>
<dbReference type="KEGG" id="csty:KN1_11850"/>
<evidence type="ECO:0000256" key="1">
    <source>
        <dbReference type="SAM" id="Coils"/>
    </source>
</evidence>
<evidence type="ECO:0000259" key="3">
    <source>
        <dbReference type="Pfam" id="PF13635"/>
    </source>
</evidence>
<dbReference type="InterPro" id="IPR041682">
    <property type="entry name" value="AAA_14"/>
</dbReference>
<accession>A0A8D5U5W1</accession>
<dbReference type="InterPro" id="IPR025420">
    <property type="entry name" value="DUF4143"/>
</dbReference>
<keyword evidence="5" id="KW-1185">Reference proteome</keyword>
<dbReference type="Pfam" id="PF13635">
    <property type="entry name" value="DUF4143"/>
    <property type="match status" value="1"/>
</dbReference>
<gene>
    <name evidence="4" type="ORF">KN1_11850</name>
</gene>
<organism evidence="4 5">
    <name type="scientific">Stygiolobus caldivivus</name>
    <dbReference type="NCBI Taxonomy" id="2824673"/>
    <lineage>
        <taxon>Archaea</taxon>
        <taxon>Thermoproteota</taxon>
        <taxon>Thermoprotei</taxon>
        <taxon>Sulfolobales</taxon>
        <taxon>Sulfolobaceae</taxon>
        <taxon>Stygiolobus</taxon>
    </lineage>
</organism>
<dbReference type="PANTHER" id="PTHR33295">
    <property type="entry name" value="ATPASE"/>
    <property type="match status" value="1"/>
</dbReference>
<dbReference type="SUPFAM" id="SSF52540">
    <property type="entry name" value="P-loop containing nucleoside triphosphate hydrolases"/>
    <property type="match status" value="1"/>
</dbReference>
<keyword evidence="1" id="KW-0175">Coiled coil</keyword>
<dbReference type="EMBL" id="AP024597">
    <property type="protein sequence ID" value="BCU69888.1"/>
    <property type="molecule type" value="Genomic_DNA"/>
</dbReference>
<evidence type="ECO:0000259" key="2">
    <source>
        <dbReference type="Pfam" id="PF13173"/>
    </source>
</evidence>
<evidence type="ECO:0000313" key="5">
    <source>
        <dbReference type="Proteomes" id="UP000825123"/>
    </source>
</evidence>
<name>A0A8D5U5W1_9CREN</name>
<dbReference type="PANTHER" id="PTHR33295:SF19">
    <property type="entry name" value="ARCHAEAL ATPASE"/>
    <property type="match status" value="1"/>
</dbReference>
<dbReference type="Proteomes" id="UP000825123">
    <property type="component" value="Chromosome"/>
</dbReference>
<feature type="domain" description="DUF4143" evidence="3">
    <location>
        <begin position="220"/>
        <end position="356"/>
    </location>
</feature>
<protein>
    <submittedName>
        <fullName evidence="4">AAA family ATPase</fullName>
    </submittedName>
</protein>
<evidence type="ECO:0000313" key="4">
    <source>
        <dbReference type="EMBL" id="BCU69888.1"/>
    </source>
</evidence>